<dbReference type="InterPro" id="IPR003856">
    <property type="entry name" value="LPS_length_determ_N"/>
</dbReference>
<evidence type="ECO:0000256" key="2">
    <source>
        <dbReference type="ARBA" id="ARBA00022475"/>
    </source>
</evidence>
<dbReference type="GO" id="GO:0005886">
    <property type="term" value="C:plasma membrane"/>
    <property type="evidence" value="ECO:0007669"/>
    <property type="project" value="UniProtKB-SubCell"/>
</dbReference>
<keyword evidence="11" id="KW-1185">Reference proteome</keyword>
<evidence type="ECO:0000256" key="6">
    <source>
        <dbReference type="SAM" id="Coils"/>
    </source>
</evidence>
<comment type="caution">
    <text evidence="10">The sequence shown here is derived from an EMBL/GenBank/DDBJ whole genome shotgun (WGS) entry which is preliminary data.</text>
</comment>
<reference evidence="10 11" key="1">
    <citation type="journal article" date="2016" name="Int. J. Syst. Evol. Microbiol.">
        <title>Acidipila dinghuensis sp. nov., an acidobacterium isolated from forest soil.</title>
        <authorList>
            <person name="Jiang Y.W."/>
            <person name="Wang J."/>
            <person name="Chen M.H."/>
            <person name="Lv Y.Y."/>
            <person name="Qiu L.H."/>
        </authorList>
    </citation>
    <scope>NUCLEOTIDE SEQUENCE [LARGE SCALE GENOMIC DNA]</scope>
    <source>
        <strain evidence="10 11">DHOF10</strain>
    </source>
</reference>
<evidence type="ECO:0000256" key="7">
    <source>
        <dbReference type="SAM" id="Phobius"/>
    </source>
</evidence>
<keyword evidence="2" id="KW-1003">Cell membrane</keyword>
<feature type="transmembrane region" description="Helical" evidence="7">
    <location>
        <begin position="362"/>
        <end position="385"/>
    </location>
</feature>
<keyword evidence="4 7" id="KW-1133">Transmembrane helix</keyword>
<organism evidence="10 11">
    <name type="scientific">Silvibacterium dinghuense</name>
    <dbReference type="NCBI Taxonomy" id="1560006"/>
    <lineage>
        <taxon>Bacteria</taxon>
        <taxon>Pseudomonadati</taxon>
        <taxon>Acidobacteriota</taxon>
        <taxon>Terriglobia</taxon>
        <taxon>Terriglobales</taxon>
        <taxon>Acidobacteriaceae</taxon>
        <taxon>Silvibacterium</taxon>
    </lineage>
</organism>
<keyword evidence="5 7" id="KW-0472">Membrane</keyword>
<sequence length="409" mass="44243">MKQSEDYQILSTATQYREERDVSLIDVLIVIARRKRLILGTAFAAASVGTVIALLLPNQYTAETLLLPPSQNSSMATTLTNQVGASSLASLAGGSLSLKNPGELYVSLLHTRTVEDAVIQQFGLMARYKVKHEVDARKVLESHAVISLGVKDGLIRIAVTDRDPKIAATIANGYVAEFRNLSANLAITEAAQRRKFFQQQFEDAKNNLANAEVALKNTEQSTGILQVDSQAKALIESAAALRAQITAKQVQLQGLRAYGTENNPAVITATNELEALQEQLAKLGGSQADAGGGLIIPQGKVPQAGMEYIRKYRDVKYYETIFELLARQLEVAKLDEAREGALIQVADSAVPPDKKSAPSRSMIVVLTFLAGAIISSLFALVQAAIHSANATRRMQLDLLFNALSLSKRK</sequence>
<evidence type="ECO:0000259" key="9">
    <source>
        <dbReference type="Pfam" id="PF13807"/>
    </source>
</evidence>
<dbReference type="Proteomes" id="UP000290253">
    <property type="component" value="Unassembled WGS sequence"/>
</dbReference>
<dbReference type="InterPro" id="IPR032807">
    <property type="entry name" value="GNVR"/>
</dbReference>
<evidence type="ECO:0000256" key="5">
    <source>
        <dbReference type="ARBA" id="ARBA00023136"/>
    </source>
</evidence>
<proteinExistence type="predicted"/>
<gene>
    <name evidence="10" type="ORF">ESZ00_14140</name>
</gene>
<feature type="coiled-coil region" evidence="6">
    <location>
        <begin position="187"/>
        <end position="221"/>
    </location>
</feature>
<evidence type="ECO:0000256" key="1">
    <source>
        <dbReference type="ARBA" id="ARBA00004651"/>
    </source>
</evidence>
<feature type="domain" description="Tyrosine-protein kinase G-rich" evidence="9">
    <location>
        <begin position="307"/>
        <end position="383"/>
    </location>
</feature>
<feature type="transmembrane region" description="Helical" evidence="7">
    <location>
        <begin position="37"/>
        <end position="56"/>
    </location>
</feature>
<feature type="domain" description="Polysaccharide chain length determinant N-terminal" evidence="8">
    <location>
        <begin position="21"/>
        <end position="121"/>
    </location>
</feature>
<dbReference type="EMBL" id="SDMK01000002">
    <property type="protein sequence ID" value="RXS95686.1"/>
    <property type="molecule type" value="Genomic_DNA"/>
</dbReference>
<evidence type="ECO:0000313" key="10">
    <source>
        <dbReference type="EMBL" id="RXS95686.1"/>
    </source>
</evidence>
<accession>A0A4Q1SEH9</accession>
<dbReference type="Pfam" id="PF02706">
    <property type="entry name" value="Wzz"/>
    <property type="match status" value="1"/>
</dbReference>
<dbReference type="PANTHER" id="PTHR32309:SF13">
    <property type="entry name" value="FERRIC ENTEROBACTIN TRANSPORT PROTEIN FEPE"/>
    <property type="match status" value="1"/>
</dbReference>
<evidence type="ECO:0000256" key="4">
    <source>
        <dbReference type="ARBA" id="ARBA00022989"/>
    </source>
</evidence>
<dbReference type="GO" id="GO:0004713">
    <property type="term" value="F:protein tyrosine kinase activity"/>
    <property type="evidence" value="ECO:0007669"/>
    <property type="project" value="TreeGrafter"/>
</dbReference>
<name>A0A4Q1SEH9_9BACT</name>
<keyword evidence="3 7" id="KW-0812">Transmembrane</keyword>
<dbReference type="RefSeq" id="WP_129208882.1">
    <property type="nucleotide sequence ID" value="NZ_BMGU01000004.1"/>
</dbReference>
<comment type="subcellular location">
    <subcellularLocation>
        <location evidence="1">Cell membrane</location>
        <topology evidence="1">Multi-pass membrane protein</topology>
    </subcellularLocation>
</comment>
<dbReference type="InterPro" id="IPR050445">
    <property type="entry name" value="Bact_polysacc_biosynth/exp"/>
</dbReference>
<keyword evidence="6" id="KW-0175">Coiled coil</keyword>
<evidence type="ECO:0000313" key="11">
    <source>
        <dbReference type="Proteomes" id="UP000290253"/>
    </source>
</evidence>
<dbReference type="Pfam" id="PF13807">
    <property type="entry name" value="GNVR"/>
    <property type="match status" value="1"/>
</dbReference>
<evidence type="ECO:0000259" key="8">
    <source>
        <dbReference type="Pfam" id="PF02706"/>
    </source>
</evidence>
<dbReference type="PANTHER" id="PTHR32309">
    <property type="entry name" value="TYROSINE-PROTEIN KINASE"/>
    <property type="match status" value="1"/>
</dbReference>
<protein>
    <submittedName>
        <fullName evidence="10">Chain length determinant family protein</fullName>
    </submittedName>
</protein>
<dbReference type="AlphaFoldDB" id="A0A4Q1SEH9"/>
<dbReference type="OrthoDB" id="8884120at2"/>
<evidence type="ECO:0000256" key="3">
    <source>
        <dbReference type="ARBA" id="ARBA00022692"/>
    </source>
</evidence>